<dbReference type="GO" id="GO:0005975">
    <property type="term" value="P:carbohydrate metabolic process"/>
    <property type="evidence" value="ECO:0007669"/>
    <property type="project" value="InterPro"/>
</dbReference>
<name>A0A377HP55_GRIHO</name>
<evidence type="ECO:0000256" key="5">
    <source>
        <dbReference type="PIRSR" id="PIRSR016020-1"/>
    </source>
</evidence>
<dbReference type="EC" id="5.1.3.15" evidence="4"/>
<dbReference type="Proteomes" id="UP000254512">
    <property type="component" value="Unassembled WGS sequence"/>
</dbReference>
<dbReference type="AlphaFoldDB" id="A0A377HP55"/>
<feature type="active site" evidence="5">
    <location>
        <position position="163"/>
    </location>
</feature>
<evidence type="ECO:0000313" key="7">
    <source>
        <dbReference type="Proteomes" id="UP000254512"/>
    </source>
</evidence>
<dbReference type="EMBL" id="UGHD01000002">
    <property type="protein sequence ID" value="STO58041.1"/>
    <property type="molecule type" value="Genomic_DNA"/>
</dbReference>
<protein>
    <recommendedName>
        <fullName evidence="4">Putative glucose-6-phosphate 1-epimerase</fullName>
        <ecNumber evidence="4">5.1.3.15</ecNumber>
    </recommendedName>
</protein>
<proteinExistence type="inferred from homology"/>
<dbReference type="PANTHER" id="PTHR11122">
    <property type="entry name" value="APOSPORY-ASSOCIATED PROTEIN C-RELATED"/>
    <property type="match status" value="1"/>
</dbReference>
<comment type="similarity">
    <text evidence="2 4">Belongs to the glucose-6-phosphate 1-epimerase family.</text>
</comment>
<dbReference type="PIRSF" id="PIRSF016020">
    <property type="entry name" value="PHexose_mutarotase"/>
    <property type="match status" value="1"/>
</dbReference>
<comment type="catalytic activity">
    <reaction evidence="1">
        <text>alpha-D-glucose 6-phosphate = beta-D-glucose 6-phosphate</text>
        <dbReference type="Rhea" id="RHEA:16249"/>
        <dbReference type="ChEBI" id="CHEBI:58225"/>
        <dbReference type="ChEBI" id="CHEBI:58247"/>
        <dbReference type="EC" id="5.1.3.15"/>
    </reaction>
</comment>
<evidence type="ECO:0000313" key="6">
    <source>
        <dbReference type="EMBL" id="STO58041.1"/>
    </source>
</evidence>
<evidence type="ECO:0000256" key="3">
    <source>
        <dbReference type="ARBA" id="ARBA00023235"/>
    </source>
</evidence>
<dbReference type="GO" id="GO:0030246">
    <property type="term" value="F:carbohydrate binding"/>
    <property type="evidence" value="ECO:0007669"/>
    <property type="project" value="UniProtKB-UniRule"/>
</dbReference>
<keyword evidence="3 4" id="KW-0413">Isomerase</keyword>
<dbReference type="InterPro" id="IPR014718">
    <property type="entry name" value="GH-type_carb-bd"/>
</dbReference>
<evidence type="ECO:0000256" key="4">
    <source>
        <dbReference type="PIRNR" id="PIRNR016020"/>
    </source>
</evidence>
<evidence type="ECO:0000256" key="1">
    <source>
        <dbReference type="ARBA" id="ARBA00001096"/>
    </source>
</evidence>
<dbReference type="STRING" id="673.AL542_14160"/>
<dbReference type="InterPro" id="IPR011013">
    <property type="entry name" value="Gal_mutarotase_sf_dom"/>
</dbReference>
<organism evidence="6 7">
    <name type="scientific">Grimontia hollisae</name>
    <name type="common">Vibrio hollisae</name>
    <dbReference type="NCBI Taxonomy" id="673"/>
    <lineage>
        <taxon>Bacteria</taxon>
        <taxon>Pseudomonadati</taxon>
        <taxon>Pseudomonadota</taxon>
        <taxon>Gammaproteobacteria</taxon>
        <taxon>Vibrionales</taxon>
        <taxon>Vibrionaceae</taxon>
        <taxon>Grimontia</taxon>
    </lineage>
</organism>
<accession>A0A377HP55</accession>
<dbReference type="InterPro" id="IPR008183">
    <property type="entry name" value="Aldose_1/G6P_1-epimerase"/>
</dbReference>
<dbReference type="RefSeq" id="WP_114995818.1">
    <property type="nucleotide sequence ID" value="NZ_CABMOB010000001.1"/>
</dbReference>
<dbReference type="SUPFAM" id="SSF74650">
    <property type="entry name" value="Galactose mutarotase-like"/>
    <property type="match status" value="1"/>
</dbReference>
<dbReference type="CDD" id="cd09020">
    <property type="entry name" value="D-hex-6-P-epi_like"/>
    <property type="match status" value="1"/>
</dbReference>
<dbReference type="Gene3D" id="2.70.98.10">
    <property type="match status" value="1"/>
</dbReference>
<dbReference type="PANTHER" id="PTHR11122:SF13">
    <property type="entry name" value="GLUCOSE-6-PHOSPHATE 1-EPIMERASE"/>
    <property type="match status" value="1"/>
</dbReference>
<dbReference type="Pfam" id="PF01263">
    <property type="entry name" value="Aldose_epim"/>
    <property type="match status" value="1"/>
</dbReference>
<sequence>MDVKQLPTLAVLSDYVTICELGGINVVRIIHPKATAAISLFGGHVLSFVPAGKKEMLWVSKNADFTGNNAIRGGIPVCWPWFGKAAAPSHGFARIHEWTLHEHRENDHGVIVSLTLSDTPETRTIWPHAFHAELQVEVSETLKVSLISTNTGKNPIQIGGALHTYLNIGDIHQTTVSGLGNEYIEKGKRKPSSGNVTFKGEVDRIYTQASERIIVEDTINHRRIAVANRGNNCVVVWNPWQALAESIADMENDGFLTMVCTESAVYDRSVTLQPGEQHTLSTEIICR</sequence>
<dbReference type="GO" id="GO:0047938">
    <property type="term" value="F:glucose-6-phosphate 1-epimerase activity"/>
    <property type="evidence" value="ECO:0007669"/>
    <property type="project" value="UniProtKB-UniRule"/>
</dbReference>
<evidence type="ECO:0000256" key="2">
    <source>
        <dbReference type="ARBA" id="ARBA00005866"/>
    </source>
</evidence>
<gene>
    <name evidence="6" type="primary">yeaD</name>
    <name evidence="6" type="ORF">NCTC11645_02456</name>
</gene>
<dbReference type="InterPro" id="IPR025532">
    <property type="entry name" value="G6P_1-epimerase"/>
</dbReference>
<feature type="active site" evidence="5">
    <location>
        <position position="262"/>
    </location>
</feature>
<reference evidence="6 7" key="1">
    <citation type="submission" date="2018-06" db="EMBL/GenBank/DDBJ databases">
        <authorList>
            <consortium name="Pathogen Informatics"/>
            <person name="Doyle S."/>
        </authorList>
    </citation>
    <scope>NUCLEOTIDE SEQUENCE [LARGE SCALE GENOMIC DNA]</scope>
    <source>
        <strain evidence="6 7">NCTC11645</strain>
    </source>
</reference>